<protein>
    <submittedName>
        <fullName evidence="14">Peptidase domain-containing ABC transporter</fullName>
    </submittedName>
</protein>
<feature type="transmembrane region" description="Helical" evidence="10">
    <location>
        <begin position="311"/>
        <end position="329"/>
    </location>
</feature>
<reference evidence="14 15" key="1">
    <citation type="submission" date="2018-11" db="EMBL/GenBank/DDBJ databases">
        <title>Chitinophaga lutea sp.nov., isolate from arsenic contaminated soil.</title>
        <authorList>
            <person name="Zong Y."/>
        </authorList>
    </citation>
    <scope>NUCLEOTIDE SEQUENCE [LARGE SCALE GENOMIC DNA]</scope>
    <source>
        <strain evidence="14 15">ZY74</strain>
    </source>
</reference>
<dbReference type="GO" id="GO:0016887">
    <property type="term" value="F:ATP hydrolysis activity"/>
    <property type="evidence" value="ECO:0007669"/>
    <property type="project" value="InterPro"/>
</dbReference>
<dbReference type="GO" id="GO:0015421">
    <property type="term" value="F:ABC-type oligopeptide transporter activity"/>
    <property type="evidence" value="ECO:0007669"/>
    <property type="project" value="TreeGrafter"/>
</dbReference>
<dbReference type="Pfam" id="PF00005">
    <property type="entry name" value="ABC_tran"/>
    <property type="match status" value="1"/>
</dbReference>
<dbReference type="Gene3D" id="3.40.50.300">
    <property type="entry name" value="P-loop containing nucleotide triphosphate hydrolases"/>
    <property type="match status" value="1"/>
</dbReference>
<keyword evidence="8 10" id="KW-1133">Transmembrane helix</keyword>
<dbReference type="AlphaFoldDB" id="A0A3N4PNC8"/>
<dbReference type="InterPro" id="IPR027417">
    <property type="entry name" value="P-loop_NTPase"/>
</dbReference>
<evidence type="ECO:0000256" key="6">
    <source>
        <dbReference type="ARBA" id="ARBA00022801"/>
    </source>
</evidence>
<dbReference type="SUPFAM" id="SSF52540">
    <property type="entry name" value="P-loop containing nucleoside triphosphate hydrolases"/>
    <property type="match status" value="1"/>
</dbReference>
<keyword evidence="15" id="KW-1185">Reference proteome</keyword>
<evidence type="ECO:0000256" key="10">
    <source>
        <dbReference type="SAM" id="Phobius"/>
    </source>
</evidence>
<dbReference type="PANTHER" id="PTHR43394:SF1">
    <property type="entry name" value="ATP-BINDING CASSETTE SUB-FAMILY B MEMBER 10, MITOCHONDRIAL"/>
    <property type="match status" value="1"/>
</dbReference>
<comment type="subcellular location">
    <subcellularLocation>
        <location evidence="1">Cell membrane</location>
        <topology evidence="1">Multi-pass membrane protein</topology>
    </subcellularLocation>
</comment>
<feature type="domain" description="ABC transporter" evidence="11">
    <location>
        <begin position="487"/>
        <end position="733"/>
    </location>
</feature>
<name>A0A3N4PNC8_9BACT</name>
<dbReference type="Proteomes" id="UP000278351">
    <property type="component" value="Unassembled WGS sequence"/>
</dbReference>
<dbReference type="InterPro" id="IPR011527">
    <property type="entry name" value="ABC1_TM_dom"/>
</dbReference>
<dbReference type="InterPro" id="IPR003593">
    <property type="entry name" value="AAA+_ATPase"/>
</dbReference>
<keyword evidence="7" id="KW-0067">ATP-binding</keyword>
<proteinExistence type="predicted"/>
<dbReference type="Gene3D" id="1.20.1560.10">
    <property type="entry name" value="ABC transporter type 1, transmembrane domain"/>
    <property type="match status" value="1"/>
</dbReference>
<dbReference type="GO" id="GO:0008233">
    <property type="term" value="F:peptidase activity"/>
    <property type="evidence" value="ECO:0007669"/>
    <property type="project" value="InterPro"/>
</dbReference>
<evidence type="ECO:0000259" key="12">
    <source>
        <dbReference type="PROSITE" id="PS50929"/>
    </source>
</evidence>
<dbReference type="GO" id="GO:0006508">
    <property type="term" value="P:proteolysis"/>
    <property type="evidence" value="ECO:0007669"/>
    <property type="project" value="InterPro"/>
</dbReference>
<dbReference type="Pfam" id="PF00664">
    <property type="entry name" value="ABC_membrane"/>
    <property type="match status" value="1"/>
</dbReference>
<evidence type="ECO:0000256" key="8">
    <source>
        <dbReference type="ARBA" id="ARBA00022989"/>
    </source>
</evidence>
<dbReference type="GO" id="GO:0005524">
    <property type="term" value="F:ATP binding"/>
    <property type="evidence" value="ECO:0007669"/>
    <property type="project" value="UniProtKB-KW"/>
</dbReference>
<dbReference type="CDD" id="cd02418">
    <property type="entry name" value="Peptidase_C39B"/>
    <property type="match status" value="1"/>
</dbReference>
<dbReference type="RefSeq" id="WP_123847149.1">
    <property type="nucleotide sequence ID" value="NZ_RPDH01000002.1"/>
</dbReference>
<keyword evidence="6" id="KW-0378">Hydrolase</keyword>
<evidence type="ECO:0000313" key="15">
    <source>
        <dbReference type="Proteomes" id="UP000278351"/>
    </source>
</evidence>
<organism evidence="14 15">
    <name type="scientific">Chitinophaga lutea</name>
    <dbReference type="NCBI Taxonomy" id="2488634"/>
    <lineage>
        <taxon>Bacteria</taxon>
        <taxon>Pseudomonadati</taxon>
        <taxon>Bacteroidota</taxon>
        <taxon>Chitinophagia</taxon>
        <taxon>Chitinophagales</taxon>
        <taxon>Chitinophagaceae</taxon>
        <taxon>Chitinophaga</taxon>
    </lineage>
</organism>
<accession>A0A3N4PNC8</accession>
<dbReference type="OrthoDB" id="9760358at2"/>
<evidence type="ECO:0000256" key="9">
    <source>
        <dbReference type="ARBA" id="ARBA00023136"/>
    </source>
</evidence>
<gene>
    <name evidence="14" type="ORF">EGT74_13860</name>
</gene>
<dbReference type="InterPro" id="IPR017871">
    <property type="entry name" value="ABC_transporter-like_CS"/>
</dbReference>
<keyword evidence="2" id="KW-0813">Transport</keyword>
<evidence type="ECO:0000256" key="3">
    <source>
        <dbReference type="ARBA" id="ARBA00022475"/>
    </source>
</evidence>
<dbReference type="InterPro" id="IPR005074">
    <property type="entry name" value="Peptidase_C39"/>
</dbReference>
<keyword evidence="9 10" id="KW-0472">Membrane</keyword>
<dbReference type="InterPro" id="IPR036640">
    <property type="entry name" value="ABC1_TM_sf"/>
</dbReference>
<feature type="transmembrane region" description="Helical" evidence="10">
    <location>
        <begin position="281"/>
        <end position="305"/>
    </location>
</feature>
<dbReference type="PROSITE" id="PS50990">
    <property type="entry name" value="PEPTIDASE_C39"/>
    <property type="match status" value="1"/>
</dbReference>
<keyword evidence="5" id="KW-0547">Nucleotide-binding</keyword>
<keyword evidence="3" id="KW-1003">Cell membrane</keyword>
<evidence type="ECO:0000256" key="7">
    <source>
        <dbReference type="ARBA" id="ARBA00022840"/>
    </source>
</evidence>
<dbReference type="CDD" id="cd18571">
    <property type="entry name" value="ABC_6TM_peptidase_like"/>
    <property type="match status" value="1"/>
</dbReference>
<comment type="caution">
    <text evidence="14">The sequence shown here is derived from an EMBL/GenBank/DDBJ whole genome shotgun (WGS) entry which is preliminary data.</text>
</comment>
<dbReference type="InterPro" id="IPR039421">
    <property type="entry name" value="Type_1_exporter"/>
</dbReference>
<dbReference type="PROSITE" id="PS50929">
    <property type="entry name" value="ABC_TM1F"/>
    <property type="match status" value="1"/>
</dbReference>
<feature type="domain" description="ABC transmembrane type-1" evidence="12">
    <location>
        <begin position="174"/>
        <end position="453"/>
    </location>
</feature>
<evidence type="ECO:0000256" key="2">
    <source>
        <dbReference type="ARBA" id="ARBA00022448"/>
    </source>
</evidence>
<dbReference type="SUPFAM" id="SSF90123">
    <property type="entry name" value="ABC transporter transmembrane region"/>
    <property type="match status" value="1"/>
</dbReference>
<feature type="transmembrane region" description="Helical" evidence="10">
    <location>
        <begin position="204"/>
        <end position="228"/>
    </location>
</feature>
<feature type="domain" description="Peptidase C39" evidence="13">
    <location>
        <begin position="9"/>
        <end position="128"/>
    </location>
</feature>
<dbReference type="Pfam" id="PF03412">
    <property type="entry name" value="Peptidase_C39"/>
    <property type="match status" value="1"/>
</dbReference>
<dbReference type="GO" id="GO:0005886">
    <property type="term" value="C:plasma membrane"/>
    <property type="evidence" value="ECO:0007669"/>
    <property type="project" value="UniProtKB-SubCell"/>
</dbReference>
<dbReference type="InterPro" id="IPR003439">
    <property type="entry name" value="ABC_transporter-like_ATP-bd"/>
</dbReference>
<dbReference type="FunFam" id="3.40.50.300:FF:000221">
    <property type="entry name" value="Multidrug ABC transporter ATP-binding protein"/>
    <property type="match status" value="1"/>
</dbReference>
<evidence type="ECO:0000313" key="14">
    <source>
        <dbReference type="EMBL" id="RPE08149.1"/>
    </source>
</evidence>
<evidence type="ECO:0000259" key="13">
    <source>
        <dbReference type="PROSITE" id="PS50990"/>
    </source>
</evidence>
<dbReference type="EMBL" id="RPDH01000002">
    <property type="protein sequence ID" value="RPE08149.1"/>
    <property type="molecule type" value="Genomic_DNA"/>
</dbReference>
<keyword evidence="4 10" id="KW-0812">Transmembrane</keyword>
<feature type="transmembrane region" description="Helical" evidence="10">
    <location>
        <begin position="171"/>
        <end position="192"/>
    </location>
</feature>
<dbReference type="PROSITE" id="PS00211">
    <property type="entry name" value="ABC_TRANSPORTER_1"/>
    <property type="match status" value="1"/>
</dbReference>
<dbReference type="Gene3D" id="3.90.70.10">
    <property type="entry name" value="Cysteine proteinases"/>
    <property type="match status" value="1"/>
</dbReference>
<dbReference type="PROSITE" id="PS50893">
    <property type="entry name" value="ABC_TRANSPORTER_2"/>
    <property type="match status" value="1"/>
</dbReference>
<evidence type="ECO:0000256" key="5">
    <source>
        <dbReference type="ARBA" id="ARBA00022741"/>
    </source>
</evidence>
<dbReference type="SMART" id="SM00382">
    <property type="entry name" value="AAA"/>
    <property type="match status" value="1"/>
</dbReference>
<evidence type="ECO:0000256" key="4">
    <source>
        <dbReference type="ARBA" id="ARBA00022692"/>
    </source>
</evidence>
<sequence>MSKHTYYRQLNAMDCGATCLRMVAKYHGRHYTADSLRHMTGFNKEGVSLLGISETAERIGFRTRGVKITFDQLRQVPLPAILHWNQNHFVVLTKANGRSLTVADPAKGMIKFMPSEFEKHWVSSKNQSELDTGVALLMETTPAFYESSGEKEKKLSWSIIFRYLQSARWQIFQVFLALVLTSLMQLVFPFLTQSIVDTGISTQNLQYVVIILLAQLMLTFSQTIVSFIQNRLLLRISNMLNIQVLSDFWIKLTRLPVSYFDVRHTGDTLQRIGDHKKIQGFLTGTALNTLFSVFTFLVYAVVLIIYSTTLFFVFCAGAAVYFTWIQLFLRIRRKINYETFHLSAKENNSTLELIQGMQEIRLNNAERQKRWEWENIQANVFKLNFKNLNYSQVQQAGATLISQVQGIATSFIVAKLVIDGQLTLGAMLATQYIIGQLTGPVQQWVGFIQNFQDARISMERLNEIHQLNDEEPADKNYLQRLPEQTGIQLENLTFTYPGAGNEPILKDINLAIPGKKITAIVGASGSGKTTLVKLLLKVYDHYEGTIRIGAHDDFKGHMNGTKLNFIGHAAWRKNCGAVLQDGYIFNDTIARNIAVGVDEIEYDRLVESCRISNIHSFIESLPNGYHTKLGAEGTGVSQGQKQRILIARAIYKNPEYLFLDEATNALDAGNEREIVENLGKVFQGRTVVVVAHRLSTVRNADKIVVLNAGKIVEEGTHAELTRLKGRYYELVKNQLELGNG</sequence>
<evidence type="ECO:0000256" key="1">
    <source>
        <dbReference type="ARBA" id="ARBA00004651"/>
    </source>
</evidence>
<evidence type="ECO:0000259" key="11">
    <source>
        <dbReference type="PROSITE" id="PS50893"/>
    </source>
</evidence>
<dbReference type="PANTHER" id="PTHR43394">
    <property type="entry name" value="ATP-DEPENDENT PERMEASE MDL1, MITOCHONDRIAL"/>
    <property type="match status" value="1"/>
</dbReference>